<dbReference type="CDD" id="cd00051">
    <property type="entry name" value="EFh"/>
    <property type="match status" value="2"/>
</dbReference>
<feature type="domain" description="EF-hand" evidence="6">
    <location>
        <begin position="68"/>
        <end position="103"/>
    </location>
</feature>
<dbReference type="Gene3D" id="1.10.238.10">
    <property type="entry name" value="EF-hand"/>
    <property type="match status" value="2"/>
</dbReference>
<evidence type="ECO:0000256" key="4">
    <source>
        <dbReference type="ARBA" id="ARBA00022837"/>
    </source>
</evidence>
<keyword evidence="2" id="KW-0479">Metal-binding</keyword>
<organism evidence="7 8">
    <name type="scientific">Ananas comosus</name>
    <name type="common">Pineapple</name>
    <name type="synonym">Ananas ananas</name>
    <dbReference type="NCBI Taxonomy" id="4615"/>
    <lineage>
        <taxon>Eukaryota</taxon>
        <taxon>Viridiplantae</taxon>
        <taxon>Streptophyta</taxon>
        <taxon>Embryophyta</taxon>
        <taxon>Tracheophyta</taxon>
        <taxon>Spermatophyta</taxon>
        <taxon>Magnoliopsida</taxon>
        <taxon>Liliopsida</taxon>
        <taxon>Poales</taxon>
        <taxon>Bromeliaceae</taxon>
        <taxon>Bromelioideae</taxon>
        <taxon>Ananas</taxon>
    </lineage>
</organism>
<feature type="domain" description="EF-hand" evidence="6">
    <location>
        <begin position="158"/>
        <end position="193"/>
    </location>
</feature>
<dbReference type="InterPro" id="IPR039647">
    <property type="entry name" value="EF_hand_pair_protein_CML-like"/>
</dbReference>
<dbReference type="FunFam" id="1.10.238.10:FF:000089">
    <property type="entry name" value="calmodulin-like protein 3"/>
    <property type="match status" value="1"/>
</dbReference>
<comment type="caution">
    <text evidence="7">The sequence shown here is derived from an EMBL/GenBank/DDBJ whole genome shotgun (WGS) entry which is preliminary data.</text>
</comment>
<feature type="region of interest" description="Disordered" evidence="5">
    <location>
        <begin position="140"/>
        <end position="160"/>
    </location>
</feature>
<comment type="function">
    <text evidence="1">Potential calcium sensor.</text>
</comment>
<gene>
    <name evidence="7" type="ORF">ACMD2_18457</name>
</gene>
<evidence type="ECO:0000256" key="2">
    <source>
        <dbReference type="ARBA" id="ARBA00022723"/>
    </source>
</evidence>
<evidence type="ECO:0000256" key="5">
    <source>
        <dbReference type="SAM" id="MobiDB-lite"/>
    </source>
</evidence>
<dbReference type="STRING" id="4615.A0A199VRB2"/>
<reference evidence="7 8" key="1">
    <citation type="journal article" date="2016" name="DNA Res.">
        <title>The draft genome of MD-2 pineapple using hybrid error correction of long reads.</title>
        <authorList>
            <person name="Redwan R.M."/>
            <person name="Saidin A."/>
            <person name="Kumar S.V."/>
        </authorList>
    </citation>
    <scope>NUCLEOTIDE SEQUENCE [LARGE SCALE GENOMIC DNA]</scope>
    <source>
        <strain evidence="8">cv. MD2</strain>
        <tissue evidence="7">Leaf</tissue>
    </source>
</reference>
<dbReference type="AlphaFoldDB" id="A0A199VRB2"/>
<dbReference type="GO" id="GO:0005509">
    <property type="term" value="F:calcium ion binding"/>
    <property type="evidence" value="ECO:0007669"/>
    <property type="project" value="InterPro"/>
</dbReference>
<accession>A0A199VRB2</accession>
<evidence type="ECO:0000256" key="1">
    <source>
        <dbReference type="ARBA" id="ARBA00003291"/>
    </source>
</evidence>
<name>A0A199VRB2_ANACO</name>
<evidence type="ECO:0000256" key="3">
    <source>
        <dbReference type="ARBA" id="ARBA00022737"/>
    </source>
</evidence>
<feature type="domain" description="EF-hand" evidence="6">
    <location>
        <begin position="196"/>
        <end position="231"/>
    </location>
</feature>
<dbReference type="Pfam" id="PF13499">
    <property type="entry name" value="EF-hand_7"/>
    <property type="match status" value="2"/>
</dbReference>
<evidence type="ECO:0000313" key="8">
    <source>
        <dbReference type="Proteomes" id="UP000092600"/>
    </source>
</evidence>
<dbReference type="InterPro" id="IPR018247">
    <property type="entry name" value="EF_Hand_1_Ca_BS"/>
</dbReference>
<evidence type="ECO:0000313" key="7">
    <source>
        <dbReference type="EMBL" id="OAY79614.1"/>
    </source>
</evidence>
<dbReference type="PROSITE" id="PS50222">
    <property type="entry name" value="EF_HAND_2"/>
    <property type="match status" value="4"/>
</dbReference>
<keyword evidence="4" id="KW-0106">Calcium</keyword>
<dbReference type="SMART" id="SM00054">
    <property type="entry name" value="EFh"/>
    <property type="match status" value="4"/>
</dbReference>
<sequence length="232" mass="25826">MTTLLLFAILFICGLLNSYLFLFSPSKLFAWICSLLPPTPTTTQTKPTYKASKKEETEEEERVRKVAVNKVDLKSVFATFDHDCDGFVTSTELEESFRRLGLFTSSREVMHMVSKVDANRDGLIDLEEFREIYESVVAAEGDAKSSSGEKGGGEEEEEGEMDLKEAFDVFDGNGDGVISAEELGLVLSSLGLRQGGRVEDCHDMIRKVDEDGDGMVNFEEFKKMMVVKGNDI</sequence>
<dbReference type="InterPro" id="IPR002048">
    <property type="entry name" value="EF_hand_dom"/>
</dbReference>
<dbReference type="PROSITE" id="PS00018">
    <property type="entry name" value="EF_HAND_1"/>
    <property type="match status" value="4"/>
</dbReference>
<keyword evidence="3" id="KW-0677">Repeat</keyword>
<protein>
    <submittedName>
        <fullName evidence="7">Putative calcium-binding protein</fullName>
    </submittedName>
</protein>
<dbReference type="InterPro" id="IPR011992">
    <property type="entry name" value="EF-hand-dom_pair"/>
</dbReference>
<dbReference type="EMBL" id="LSRQ01001051">
    <property type="protein sequence ID" value="OAY79614.1"/>
    <property type="molecule type" value="Genomic_DNA"/>
</dbReference>
<dbReference type="Proteomes" id="UP000092600">
    <property type="component" value="Unassembled WGS sequence"/>
</dbReference>
<dbReference type="SUPFAM" id="SSF47473">
    <property type="entry name" value="EF-hand"/>
    <property type="match status" value="1"/>
</dbReference>
<dbReference type="PANTHER" id="PTHR10891">
    <property type="entry name" value="EF-HAND CALCIUM-BINDING DOMAIN CONTAINING PROTEIN"/>
    <property type="match status" value="1"/>
</dbReference>
<feature type="domain" description="EF-hand" evidence="6">
    <location>
        <begin position="104"/>
        <end position="139"/>
    </location>
</feature>
<proteinExistence type="predicted"/>
<evidence type="ECO:0000259" key="6">
    <source>
        <dbReference type="PROSITE" id="PS50222"/>
    </source>
</evidence>